<dbReference type="PATRIC" id="fig|930944.6.peg.645"/>
<dbReference type="Proteomes" id="UP000008084">
    <property type="component" value="Chromosome"/>
</dbReference>
<protein>
    <submittedName>
        <fullName evidence="2">Uncharacterized protein</fullName>
    </submittedName>
</protein>
<feature type="transmembrane region" description="Helical" evidence="1">
    <location>
        <begin position="12"/>
        <end position="31"/>
    </location>
</feature>
<keyword evidence="1" id="KW-1133">Transmembrane helix</keyword>
<dbReference type="AlphaFoldDB" id="A0A0H3NR49"/>
<reference evidence="2 3" key="1">
    <citation type="journal article" date="2011" name="J. Bacteriol.">
        <title>Complete genome sequence of Yersinia enterocolitica subsp. palearctica serogroup O:3.</title>
        <authorList>
            <person name="Batzilla J."/>
            <person name="Hoper D."/>
            <person name="Antonenka U."/>
            <person name="Heesemann J."/>
            <person name="Rakin A."/>
        </authorList>
    </citation>
    <scope>NUCLEOTIDE SEQUENCE [LARGE SCALE GENOMIC DNA]</scope>
    <source>
        <strain evidence="3">DSM 13030 / CIP 106945 / Y11</strain>
    </source>
</reference>
<organism evidence="2 3">
    <name type="scientific">Yersinia enterocolitica subsp. palearctica serotype O:3 (strain DSM 13030 / CIP 106945 / Y11)</name>
    <dbReference type="NCBI Taxonomy" id="930944"/>
    <lineage>
        <taxon>Bacteria</taxon>
        <taxon>Pseudomonadati</taxon>
        <taxon>Pseudomonadota</taxon>
        <taxon>Gammaproteobacteria</taxon>
        <taxon>Enterobacterales</taxon>
        <taxon>Yersiniaceae</taxon>
        <taxon>Yersinia</taxon>
    </lineage>
</organism>
<dbReference type="EMBL" id="FR729477">
    <property type="protein sequence ID" value="CBY27531.1"/>
    <property type="molecule type" value="Genomic_DNA"/>
</dbReference>
<evidence type="ECO:0000313" key="3">
    <source>
        <dbReference type="Proteomes" id="UP000008084"/>
    </source>
</evidence>
<evidence type="ECO:0000313" key="2">
    <source>
        <dbReference type="EMBL" id="CBY27531.1"/>
    </source>
</evidence>
<sequence length="42" mass="4708">MIKGDGQGEINFRSIIGYISIATHNLAFYFVPYLTGSAIDWK</sequence>
<evidence type="ECO:0000256" key="1">
    <source>
        <dbReference type="SAM" id="Phobius"/>
    </source>
</evidence>
<accession>A0A0H3NR49</accession>
<keyword evidence="1" id="KW-0472">Membrane</keyword>
<proteinExistence type="predicted"/>
<dbReference type="HOGENOM" id="CLU_3260069_0_0_6"/>
<name>A0A0H3NR49_YERE1</name>
<keyword evidence="1" id="KW-0812">Transmembrane</keyword>
<gene>
    <name evidence="2" type="ordered locus">Y11_06501</name>
</gene>
<dbReference type="KEGG" id="yey:Y11_06501"/>